<dbReference type="KEGG" id="syw:SYNW1538"/>
<protein>
    <recommendedName>
        <fullName evidence="3">Glycosyltransferase</fullName>
    </recommendedName>
</protein>
<dbReference type="Proteomes" id="UP000001422">
    <property type="component" value="Chromosome"/>
</dbReference>
<name>Q7U603_PARMW</name>
<evidence type="ECO:0008006" key="3">
    <source>
        <dbReference type="Google" id="ProtNLM"/>
    </source>
</evidence>
<proteinExistence type="predicted"/>
<dbReference type="SUPFAM" id="SSF53448">
    <property type="entry name" value="Nucleotide-diphospho-sugar transferases"/>
    <property type="match status" value="1"/>
</dbReference>
<dbReference type="AlphaFoldDB" id="Q7U603"/>
<keyword evidence="2" id="KW-1185">Reference proteome</keyword>
<evidence type="ECO:0000313" key="2">
    <source>
        <dbReference type="Proteomes" id="UP000001422"/>
    </source>
</evidence>
<reference evidence="1 2" key="1">
    <citation type="journal article" date="2003" name="Nature">
        <title>The genome of a motile marine Synechococcus.</title>
        <authorList>
            <person name="Palenik B."/>
            <person name="Brahamsha B."/>
            <person name="Larimer F."/>
            <person name="Land M."/>
            <person name="Hauser L."/>
            <person name="Chain P."/>
            <person name="Lamerdin J."/>
            <person name="Regala W."/>
            <person name="Allen E.A."/>
            <person name="McCarren J."/>
            <person name="Paulsen I."/>
            <person name="Dufresne A."/>
            <person name="Partensky F."/>
            <person name="Webb E."/>
            <person name="Waterbury J."/>
        </authorList>
    </citation>
    <scope>NUCLEOTIDE SEQUENCE [LARGE SCALE GENOMIC DNA]</scope>
    <source>
        <strain evidence="1 2">WH8102</strain>
    </source>
</reference>
<dbReference type="PANTHER" id="PTHR36529">
    <property type="entry name" value="SLL1095 PROTEIN"/>
    <property type="match status" value="1"/>
</dbReference>
<dbReference type="STRING" id="84588.SYNW1538"/>
<evidence type="ECO:0000313" key="1">
    <source>
        <dbReference type="EMBL" id="CAE08053.1"/>
    </source>
</evidence>
<dbReference type="PANTHER" id="PTHR36529:SF1">
    <property type="entry name" value="GLYCOSYLTRANSFERASE"/>
    <property type="match status" value="1"/>
</dbReference>
<dbReference type="Pfam" id="PF09837">
    <property type="entry name" value="DUF2064"/>
    <property type="match status" value="1"/>
</dbReference>
<gene>
    <name evidence="1" type="ordered locus">SYNW1538</name>
</gene>
<dbReference type="NCBIfam" id="TIGR04282">
    <property type="entry name" value="glyco_like_cofC"/>
    <property type="match status" value="1"/>
</dbReference>
<dbReference type="RefSeq" id="WP_011128402.1">
    <property type="nucleotide sequence ID" value="NC_005070.1"/>
</dbReference>
<organism evidence="1 2">
    <name type="scientific">Parasynechococcus marenigrum (strain WH8102)</name>
    <dbReference type="NCBI Taxonomy" id="84588"/>
    <lineage>
        <taxon>Bacteria</taxon>
        <taxon>Bacillati</taxon>
        <taxon>Cyanobacteriota</taxon>
        <taxon>Cyanophyceae</taxon>
        <taxon>Synechococcales</taxon>
        <taxon>Prochlorococcaceae</taxon>
        <taxon>Parasynechococcus</taxon>
        <taxon>Parasynechococcus marenigrum</taxon>
    </lineage>
</organism>
<dbReference type="InterPro" id="IPR029044">
    <property type="entry name" value="Nucleotide-diphossugar_trans"/>
</dbReference>
<dbReference type="InterPro" id="IPR018641">
    <property type="entry name" value="Trfase_1_rSAM/seldom-assoc"/>
</dbReference>
<accession>Q7U603</accession>
<sequence>MTTPAALVLMARWPAPGRCKRRLAADMRSQLSLNHSSERSARLQARLTHHTIAVACTLHRDGWVSPVLAVSGLGPSRAGRWGRQQGIEEIGLQGDGNLGTRLKRQLLRLRHRRTPALVVGSDLPEFNRRDLLMALESLHSHDLVLGPAADGGYWLMGLSAALMQTPERWPLVGIPWGSSEVLVTTLESAECNNLTVGLLPQLQDLDHLRDLKRWQG</sequence>
<dbReference type="Gene3D" id="3.90.550.10">
    <property type="entry name" value="Spore Coat Polysaccharide Biosynthesis Protein SpsA, Chain A"/>
    <property type="match status" value="1"/>
</dbReference>
<dbReference type="eggNOG" id="COG3222">
    <property type="taxonomic scope" value="Bacteria"/>
</dbReference>
<dbReference type="EMBL" id="BX569693">
    <property type="protein sequence ID" value="CAE08053.1"/>
    <property type="molecule type" value="Genomic_DNA"/>
</dbReference>
<dbReference type="HOGENOM" id="CLU_075662_2_0_3"/>